<protein>
    <submittedName>
        <fullName evidence="2">DUF4240 domain-containing protein</fullName>
    </submittedName>
</protein>
<accession>A0ABN2G2F1</accession>
<evidence type="ECO:0000313" key="2">
    <source>
        <dbReference type="EMBL" id="GAA1664167.1"/>
    </source>
</evidence>
<organism evidence="2 3">
    <name type="scientific">Nonomuraea maheshkhaliensis</name>
    <dbReference type="NCBI Taxonomy" id="419590"/>
    <lineage>
        <taxon>Bacteria</taxon>
        <taxon>Bacillati</taxon>
        <taxon>Actinomycetota</taxon>
        <taxon>Actinomycetes</taxon>
        <taxon>Streptosporangiales</taxon>
        <taxon>Streptosporangiaceae</taxon>
        <taxon>Nonomuraea</taxon>
    </lineage>
</organism>
<evidence type="ECO:0000313" key="3">
    <source>
        <dbReference type="Proteomes" id="UP001500064"/>
    </source>
</evidence>
<dbReference type="RefSeq" id="WP_346111152.1">
    <property type="nucleotide sequence ID" value="NZ_BAAAMU010000070.1"/>
</dbReference>
<proteinExistence type="predicted"/>
<dbReference type="EMBL" id="BAAAMU010000070">
    <property type="protein sequence ID" value="GAA1664167.1"/>
    <property type="molecule type" value="Genomic_DNA"/>
</dbReference>
<sequence>MTRDDFWAILAECPPAAGPDDDCDELTSRLSRLPPPEIVAFDRHLTDLRLAAHRIDLWGAAYLINAGCSDDGFEYFRCWLVGQGRQVYEAALDNPDSLAEYGPVRSCMLDDSDECECEGFMYTPNRAYEGVMGQELPEGTGEYPTLGEMWDFSDVEEMRRHYPRLSALLDEADAPS</sequence>
<reference evidence="2 3" key="1">
    <citation type="journal article" date="2019" name="Int. J. Syst. Evol. Microbiol.">
        <title>The Global Catalogue of Microorganisms (GCM) 10K type strain sequencing project: providing services to taxonomists for standard genome sequencing and annotation.</title>
        <authorList>
            <consortium name="The Broad Institute Genomics Platform"/>
            <consortium name="The Broad Institute Genome Sequencing Center for Infectious Disease"/>
            <person name="Wu L."/>
            <person name="Ma J."/>
        </authorList>
    </citation>
    <scope>NUCLEOTIDE SEQUENCE [LARGE SCALE GENOMIC DNA]</scope>
    <source>
        <strain evidence="2 3">JCM 13929</strain>
    </source>
</reference>
<comment type="caution">
    <text evidence="2">The sequence shown here is derived from an EMBL/GenBank/DDBJ whole genome shotgun (WGS) entry which is preliminary data.</text>
</comment>
<gene>
    <name evidence="2" type="ORF">GCM10009733_072400</name>
</gene>
<keyword evidence="3" id="KW-1185">Reference proteome</keyword>
<dbReference type="InterPro" id="IPR025334">
    <property type="entry name" value="DUF4240"/>
</dbReference>
<dbReference type="Proteomes" id="UP001500064">
    <property type="component" value="Unassembled WGS sequence"/>
</dbReference>
<feature type="domain" description="DUF4240" evidence="1">
    <location>
        <begin position="1"/>
        <end position="129"/>
    </location>
</feature>
<name>A0ABN2G2F1_9ACTN</name>
<evidence type="ECO:0000259" key="1">
    <source>
        <dbReference type="Pfam" id="PF14024"/>
    </source>
</evidence>
<dbReference type="Pfam" id="PF14024">
    <property type="entry name" value="DUF4240"/>
    <property type="match status" value="1"/>
</dbReference>